<feature type="domain" description="C2H2-type" evidence="14">
    <location>
        <begin position="229"/>
        <end position="256"/>
    </location>
</feature>
<dbReference type="FunFam" id="3.30.160.60:FF:002343">
    <property type="entry name" value="Zinc finger protein 33A"/>
    <property type="match status" value="1"/>
</dbReference>
<feature type="domain" description="C2H2-type" evidence="14">
    <location>
        <begin position="1019"/>
        <end position="1046"/>
    </location>
</feature>
<keyword evidence="7" id="KW-0862">Zinc</keyword>
<feature type="domain" description="C2H2-type" evidence="14">
    <location>
        <begin position="431"/>
        <end position="458"/>
    </location>
</feature>
<dbReference type="GO" id="GO:0005694">
    <property type="term" value="C:chromosome"/>
    <property type="evidence" value="ECO:0007669"/>
    <property type="project" value="UniProtKB-ARBA"/>
</dbReference>
<dbReference type="FunFam" id="3.30.160.60:FF:000385">
    <property type="entry name" value="Zinc finger protein 236 variant"/>
    <property type="match status" value="1"/>
</dbReference>
<evidence type="ECO:0000256" key="1">
    <source>
        <dbReference type="ARBA" id="ARBA00003767"/>
    </source>
</evidence>
<reference evidence="16 17" key="1">
    <citation type="journal article" date="2018" name="Gigascience">
        <title>Genomes of trombidid mites reveal novel predicted allergens and laterally-transferred genes associated with secondary metabolism.</title>
        <authorList>
            <person name="Dong X."/>
            <person name="Chaisiri K."/>
            <person name="Xia D."/>
            <person name="Armstrong S.D."/>
            <person name="Fang Y."/>
            <person name="Donnelly M.J."/>
            <person name="Kadowaki T."/>
            <person name="McGarry J.W."/>
            <person name="Darby A.C."/>
            <person name="Makepeace B.L."/>
        </authorList>
    </citation>
    <scope>NUCLEOTIDE SEQUENCE [LARGE SCALE GENOMIC DNA]</scope>
    <source>
        <strain evidence="16">UoL-WK</strain>
    </source>
</reference>
<proteinExistence type="inferred from homology"/>
<keyword evidence="10" id="KW-0804">Transcription</keyword>
<feature type="domain" description="C2H2-type" evidence="14">
    <location>
        <begin position="58"/>
        <end position="88"/>
    </location>
</feature>
<dbReference type="GO" id="GO:0000978">
    <property type="term" value="F:RNA polymerase II cis-regulatory region sequence-specific DNA binding"/>
    <property type="evidence" value="ECO:0007669"/>
    <property type="project" value="TreeGrafter"/>
</dbReference>
<keyword evidence="11" id="KW-0539">Nucleus</keyword>
<feature type="domain" description="C2H2-type" evidence="14">
    <location>
        <begin position="637"/>
        <end position="664"/>
    </location>
</feature>
<feature type="domain" description="C2H2-type" evidence="14">
    <location>
        <begin position="963"/>
        <end position="990"/>
    </location>
</feature>
<comment type="similarity">
    <text evidence="3">Belongs to the krueppel C2H2-type zinc-finger protein family.</text>
</comment>
<feature type="domain" description="C2H2-type" evidence="14">
    <location>
        <begin position="30"/>
        <end position="57"/>
    </location>
</feature>
<dbReference type="InterPro" id="IPR003604">
    <property type="entry name" value="Matrin/U1-like-C_Znf_C2H2"/>
</dbReference>
<feature type="domain" description="C2H2-type" evidence="14">
    <location>
        <begin position="991"/>
        <end position="1018"/>
    </location>
</feature>
<evidence type="ECO:0000256" key="6">
    <source>
        <dbReference type="ARBA" id="ARBA00022771"/>
    </source>
</evidence>
<keyword evidence="8" id="KW-0805">Transcription regulation</keyword>
<dbReference type="FunFam" id="3.30.160.60:FF:000264">
    <property type="entry name" value="Zinc finger protein 236"/>
    <property type="match status" value="3"/>
</dbReference>
<evidence type="ECO:0000256" key="7">
    <source>
        <dbReference type="ARBA" id="ARBA00022833"/>
    </source>
</evidence>
<feature type="domain" description="C2H2-type" evidence="14">
    <location>
        <begin position="935"/>
        <end position="962"/>
    </location>
</feature>
<feature type="domain" description="C2H2-type" evidence="14">
    <location>
        <begin position="487"/>
        <end position="514"/>
    </location>
</feature>
<dbReference type="OrthoDB" id="6077919at2759"/>
<dbReference type="PANTHER" id="PTHR24376:SF216">
    <property type="entry name" value="ZINC FINGER PROTEIN 420-LIKE"/>
    <property type="match status" value="1"/>
</dbReference>
<organism evidence="16 17">
    <name type="scientific">Dinothrombium tinctorium</name>
    <dbReference type="NCBI Taxonomy" id="1965070"/>
    <lineage>
        <taxon>Eukaryota</taxon>
        <taxon>Metazoa</taxon>
        <taxon>Ecdysozoa</taxon>
        <taxon>Arthropoda</taxon>
        <taxon>Chelicerata</taxon>
        <taxon>Arachnida</taxon>
        <taxon>Acari</taxon>
        <taxon>Acariformes</taxon>
        <taxon>Trombidiformes</taxon>
        <taxon>Prostigmata</taxon>
        <taxon>Anystina</taxon>
        <taxon>Parasitengona</taxon>
        <taxon>Trombidioidea</taxon>
        <taxon>Trombidiidae</taxon>
        <taxon>Dinothrombium</taxon>
    </lineage>
</organism>
<evidence type="ECO:0000256" key="13">
    <source>
        <dbReference type="SAM" id="MobiDB-lite"/>
    </source>
</evidence>
<feature type="domain" description="C2H2-type" evidence="14">
    <location>
        <begin position="609"/>
        <end position="636"/>
    </location>
</feature>
<evidence type="ECO:0000256" key="8">
    <source>
        <dbReference type="ARBA" id="ARBA00023015"/>
    </source>
</evidence>
<dbReference type="Gene3D" id="3.30.160.60">
    <property type="entry name" value="Classic Zinc Finger"/>
    <property type="match status" value="17"/>
</dbReference>
<evidence type="ECO:0000259" key="14">
    <source>
        <dbReference type="PROSITE" id="PS50157"/>
    </source>
</evidence>
<keyword evidence="6 12" id="KW-0863">Zinc-finger</keyword>
<evidence type="ECO:0000313" key="17">
    <source>
        <dbReference type="Proteomes" id="UP000285301"/>
    </source>
</evidence>
<feature type="domain" description="C2H2-type" evidence="14">
    <location>
        <begin position="403"/>
        <end position="430"/>
    </location>
</feature>
<evidence type="ECO:0000256" key="4">
    <source>
        <dbReference type="ARBA" id="ARBA00022723"/>
    </source>
</evidence>
<dbReference type="GO" id="GO:0005634">
    <property type="term" value="C:nucleus"/>
    <property type="evidence" value="ECO:0007669"/>
    <property type="project" value="UniProtKB-SubCell"/>
</dbReference>
<feature type="domain" description="C2H2-type" evidence="14">
    <location>
        <begin position="88"/>
        <end position="115"/>
    </location>
</feature>
<reference evidence="16" key="2">
    <citation type="submission" date="2018-11" db="EMBL/GenBank/DDBJ databases">
        <title>Trombidioid mite genomics.</title>
        <authorList>
            <person name="Dong X."/>
        </authorList>
    </citation>
    <scope>NUCLEOTIDE SEQUENCE</scope>
    <source>
        <strain evidence="16">UoL-WK</strain>
    </source>
</reference>
<dbReference type="FunFam" id="3.30.160.60:FF:000759">
    <property type="entry name" value="zinc finger protein 16"/>
    <property type="match status" value="1"/>
</dbReference>
<feature type="domain" description="C2H2-type" evidence="14">
    <location>
        <begin position="459"/>
        <end position="486"/>
    </location>
</feature>
<feature type="compositionally biased region" description="Basic and acidic residues" evidence="13">
    <location>
        <begin position="1039"/>
        <end position="1056"/>
    </location>
</feature>
<comment type="function">
    <text evidence="1">May be involved in transcriptional regulation.</text>
</comment>
<dbReference type="SUPFAM" id="SSF57667">
    <property type="entry name" value="beta-beta-alpha zinc fingers"/>
    <property type="match status" value="10"/>
</dbReference>
<protein>
    <submittedName>
        <fullName evidence="16">Zinc finger protein 236-like protein</fullName>
    </submittedName>
</protein>
<keyword evidence="4" id="KW-0479">Metal-binding</keyword>
<dbReference type="FunFam" id="3.30.160.60:FF:001732">
    <property type="entry name" value="Zgc:162936"/>
    <property type="match status" value="1"/>
</dbReference>
<dbReference type="FunFam" id="3.30.160.60:FF:000065">
    <property type="entry name" value="B-cell CLL/lymphoma 6, member B"/>
    <property type="match status" value="1"/>
</dbReference>
<feature type="region of interest" description="Disordered" evidence="13">
    <location>
        <begin position="1035"/>
        <end position="1056"/>
    </location>
</feature>
<sequence>MTANSSRVFDVFFENQNETRVFSRHSNGKSHCKLCNTAFDSWQQQRTHYEQHGDEKPFRCNHCDDRFNVEINLRLHYAYSHFECGRKPQCPECHKTFSRLASLRSHLIIHRIEENIVCPQCEEEFDAILTLKQHLNSKHPLETNQTQSENECISLLSCKQCQQTFRSSVQLREHTKLHSKLKSSLKHKAHRKQIDRSNFFHKCDTCEKTFKKNSQLIRHIRIHTGEKPFVCTTCGKGFNQKNSLQIHESKHTGEKKYKCKFCEATFSQQGNMRCHIDRVHVPEVSIPPDQLFKCSFCPCVFRKIGSLNCHVSRRHVSNMEVIDRNHGSLKKPDNKKMHTKAADNIKNNMSNDLLKEALKNSGLTQENESQDENGIKTIVPLTDSVTGSQQSHIVRRVGKVCYHQCVYCPKEFKKSSDLVRHIRIHNHERPFKCTQCFRSFTVKSTLKAHLKTHTGIKDFNCTLCEKKFSSHQSLKVHFRIHSGALPYSCNTCAKKFRTVGHLKSHLETHKKSTVRRQEKKNFILEKSALQKIQLEEPIILSTDVKSRKQISLLSKYGSKGSFQKESVNNSGFSSISDRRNYKCSYCDKAFKKSSHLQQHVRSHTGEKPFQCTLCSQSFISNGSLKAHLRTHSGEKPYKCNQCDCQFSTKGSLTRHAITHSSNRPFMCPYCQKTFKASLNCKKHMKIHRTEIALEILKQKSEENKQVDRNYPNPTDLGYIENVYDVDSDGNPTLQIANDSYFLTSLPEDINYITLVKTQLESSNVALDINTSLENPNLNFNAPCDTDDHVDSICNESQSQSELSNIPLEEESNYEKHLEDNHSKKCSICFKLMTAEDSTNNLNQCKSCDSHLSTCDTAKDVEMTKQTFNCQLCNNQFNSIELLNDHIDSKHQESLETSKFTDNQSGEATTNNNFVNLSISTNVSNEKSRDEQKNLRKCGFCSKLFKKPSDLVRHVRIHTGEKPYSCSLCNKQFTVKSTLDSHIQTHKNERNFKCSICNSLFSTKGSLNVHMRLHTGDRPFKCNVCSLQFRTSGHLKSHAQKHEKERTEKQTLDSKNEEEMQMVSEKRLNDDNLINDVNMNNPTDTPFILSTSSIDFNELIDNNADSEQTATFHIDTNLLAHLIQIDTNLIPQLQSGVIVTTASPNGKGASNCND</sequence>
<feature type="domain" description="C2H2-type" evidence="14">
    <location>
        <begin position="201"/>
        <end position="228"/>
    </location>
</feature>
<comment type="subcellular location">
    <subcellularLocation>
        <location evidence="2">Nucleus</location>
    </subcellularLocation>
</comment>
<dbReference type="SMART" id="SM00451">
    <property type="entry name" value="ZnF_U1"/>
    <property type="match status" value="6"/>
</dbReference>
<dbReference type="SMART" id="SM00355">
    <property type="entry name" value="ZnF_C2H2"/>
    <property type="match status" value="22"/>
</dbReference>
<feature type="domain" description="C2H2-type" evidence="14">
    <location>
        <begin position="257"/>
        <end position="285"/>
    </location>
</feature>
<dbReference type="GO" id="GO:0008270">
    <property type="term" value="F:zinc ion binding"/>
    <property type="evidence" value="ECO:0007669"/>
    <property type="project" value="UniProtKB-KW"/>
</dbReference>
<dbReference type="Pfam" id="PF00096">
    <property type="entry name" value="zf-C2H2"/>
    <property type="match status" value="14"/>
</dbReference>
<keyword evidence="5" id="KW-0677">Repeat</keyword>
<gene>
    <name evidence="16" type="ORF">B4U79_04934</name>
    <name evidence="15" type="ORF">B4U79_08903</name>
</gene>
<evidence type="ECO:0000313" key="16">
    <source>
        <dbReference type="EMBL" id="RWS11808.1"/>
    </source>
</evidence>
<evidence type="ECO:0000256" key="10">
    <source>
        <dbReference type="ARBA" id="ARBA00023163"/>
    </source>
</evidence>
<evidence type="ECO:0000256" key="5">
    <source>
        <dbReference type="ARBA" id="ARBA00022737"/>
    </source>
</evidence>
<dbReference type="AlphaFoldDB" id="A0A3S3P4A9"/>
<evidence type="ECO:0000256" key="2">
    <source>
        <dbReference type="ARBA" id="ARBA00004123"/>
    </source>
</evidence>
<dbReference type="GO" id="GO:0001228">
    <property type="term" value="F:DNA-binding transcription activator activity, RNA polymerase II-specific"/>
    <property type="evidence" value="ECO:0007669"/>
    <property type="project" value="TreeGrafter"/>
</dbReference>
<evidence type="ECO:0000256" key="9">
    <source>
        <dbReference type="ARBA" id="ARBA00023125"/>
    </source>
</evidence>
<dbReference type="FunFam" id="3.30.160.60:FF:000100">
    <property type="entry name" value="Zinc finger 45-like"/>
    <property type="match status" value="1"/>
</dbReference>
<evidence type="ECO:0000313" key="15">
    <source>
        <dbReference type="EMBL" id="RWS11792.1"/>
    </source>
</evidence>
<dbReference type="PROSITE" id="PS00028">
    <property type="entry name" value="ZINC_FINGER_C2H2_1"/>
    <property type="match status" value="22"/>
</dbReference>
<keyword evidence="9" id="KW-0238">DNA-binding</keyword>
<comment type="caution">
    <text evidence="16">The sequence shown here is derived from an EMBL/GenBank/DDBJ whole genome shotgun (WGS) entry which is preliminary data.</text>
</comment>
<dbReference type="STRING" id="1965070.A0A3S3P4A9"/>
<dbReference type="EMBL" id="NCKU01001563">
    <property type="protein sequence ID" value="RWS11808.1"/>
    <property type="molecule type" value="Genomic_DNA"/>
</dbReference>
<evidence type="ECO:0000256" key="11">
    <source>
        <dbReference type="ARBA" id="ARBA00023242"/>
    </source>
</evidence>
<dbReference type="PANTHER" id="PTHR24376">
    <property type="entry name" value="ZINC FINGER PROTEIN"/>
    <property type="match status" value="1"/>
</dbReference>
<keyword evidence="17" id="KW-1185">Reference proteome</keyword>
<feature type="domain" description="C2H2-type" evidence="14">
    <location>
        <begin position="665"/>
        <end position="692"/>
    </location>
</feature>
<name>A0A3S3P4A9_9ACAR</name>
<feature type="domain" description="C2H2-type" evidence="14">
    <location>
        <begin position="156"/>
        <end position="183"/>
    </location>
</feature>
<dbReference type="FunFam" id="3.30.160.60:FF:000226">
    <property type="entry name" value="Zinc finger protein 236 variant"/>
    <property type="match status" value="2"/>
</dbReference>
<dbReference type="Pfam" id="PF13912">
    <property type="entry name" value="zf-C2H2_6"/>
    <property type="match status" value="1"/>
</dbReference>
<dbReference type="PROSITE" id="PS50157">
    <property type="entry name" value="ZINC_FINGER_C2H2_2"/>
    <property type="match status" value="19"/>
</dbReference>
<accession>A0A3S3P4A9</accession>
<dbReference type="EMBL" id="NCKU01001566">
    <property type="protein sequence ID" value="RWS11792.1"/>
    <property type="molecule type" value="Genomic_DNA"/>
</dbReference>
<feature type="domain" description="C2H2-type" evidence="14">
    <location>
        <begin position="581"/>
        <end position="608"/>
    </location>
</feature>
<dbReference type="InterPro" id="IPR036236">
    <property type="entry name" value="Znf_C2H2_sf"/>
</dbReference>
<dbReference type="FunFam" id="3.30.160.60:FF:001818">
    <property type="entry name" value="GDNF-inducible zinc finger protein 1 isoform X1"/>
    <property type="match status" value="1"/>
</dbReference>
<evidence type="ECO:0000256" key="3">
    <source>
        <dbReference type="ARBA" id="ARBA00006991"/>
    </source>
</evidence>
<dbReference type="Proteomes" id="UP000285301">
    <property type="component" value="Unassembled WGS sequence"/>
</dbReference>
<dbReference type="InterPro" id="IPR013087">
    <property type="entry name" value="Znf_C2H2_type"/>
</dbReference>
<evidence type="ECO:0000256" key="12">
    <source>
        <dbReference type="PROSITE-ProRule" id="PRU00042"/>
    </source>
</evidence>